<reference evidence="5" key="1">
    <citation type="submission" date="2025-08" db="UniProtKB">
        <authorList>
            <consortium name="RefSeq"/>
        </authorList>
    </citation>
    <scope>IDENTIFICATION</scope>
    <source>
        <tissue evidence="5">Whole organism</tissue>
    </source>
</reference>
<keyword evidence="2" id="KW-0812">Transmembrane</keyword>
<feature type="region of interest" description="Disordered" evidence="1">
    <location>
        <begin position="448"/>
        <end position="507"/>
    </location>
</feature>
<organism evidence="4 5">
    <name type="scientific">Hyalella azteca</name>
    <name type="common">Amphipod</name>
    <dbReference type="NCBI Taxonomy" id="294128"/>
    <lineage>
        <taxon>Eukaryota</taxon>
        <taxon>Metazoa</taxon>
        <taxon>Ecdysozoa</taxon>
        <taxon>Arthropoda</taxon>
        <taxon>Crustacea</taxon>
        <taxon>Multicrustacea</taxon>
        <taxon>Malacostraca</taxon>
        <taxon>Eumalacostraca</taxon>
        <taxon>Peracarida</taxon>
        <taxon>Amphipoda</taxon>
        <taxon>Senticaudata</taxon>
        <taxon>Talitrida</taxon>
        <taxon>Talitroidea</taxon>
        <taxon>Hyalellidae</taxon>
        <taxon>Hyalella</taxon>
    </lineage>
</organism>
<dbReference type="SMART" id="SM00409">
    <property type="entry name" value="IG"/>
    <property type="match status" value="2"/>
</dbReference>
<evidence type="ECO:0000259" key="3">
    <source>
        <dbReference type="SMART" id="SM00409"/>
    </source>
</evidence>
<feature type="transmembrane region" description="Helical" evidence="2">
    <location>
        <begin position="48"/>
        <end position="71"/>
    </location>
</feature>
<proteinExistence type="predicted"/>
<gene>
    <name evidence="5" type="primary">LOC125178153</name>
</gene>
<evidence type="ECO:0000313" key="5">
    <source>
        <dbReference type="RefSeq" id="XP_047737226.1"/>
    </source>
</evidence>
<keyword evidence="2" id="KW-0472">Membrane</keyword>
<feature type="compositionally biased region" description="Basic and acidic residues" evidence="1">
    <location>
        <begin position="448"/>
        <end position="459"/>
    </location>
</feature>
<feature type="domain" description="Immunoglobulin" evidence="3">
    <location>
        <begin position="5"/>
        <end position="553"/>
    </location>
</feature>
<protein>
    <submittedName>
        <fullName evidence="5">Uncharacterized protein LOC125178153</fullName>
    </submittedName>
</protein>
<evidence type="ECO:0000313" key="4">
    <source>
        <dbReference type="Proteomes" id="UP000694843"/>
    </source>
</evidence>
<evidence type="ECO:0000256" key="1">
    <source>
        <dbReference type="SAM" id="MobiDB-lite"/>
    </source>
</evidence>
<feature type="region of interest" description="Disordered" evidence="1">
    <location>
        <begin position="124"/>
        <end position="146"/>
    </location>
</feature>
<keyword evidence="2" id="KW-1133">Transmembrane helix</keyword>
<keyword evidence="4" id="KW-1185">Reference proteome</keyword>
<dbReference type="KEGG" id="hazt:125178153"/>
<feature type="domain" description="Immunoglobulin" evidence="3">
    <location>
        <begin position="579"/>
        <end position="713"/>
    </location>
</feature>
<dbReference type="RefSeq" id="XP_047737226.1">
    <property type="nucleotide sequence ID" value="XM_047881270.1"/>
</dbReference>
<dbReference type="SUPFAM" id="SSF48726">
    <property type="entry name" value="Immunoglobulin"/>
    <property type="match status" value="1"/>
</dbReference>
<dbReference type="OrthoDB" id="10656482at2759"/>
<dbReference type="Proteomes" id="UP000694843">
    <property type="component" value="Unplaced"/>
</dbReference>
<name>A0A979FL17_HYAAZ</name>
<dbReference type="InterPro" id="IPR036179">
    <property type="entry name" value="Ig-like_dom_sf"/>
</dbReference>
<dbReference type="GeneID" id="125178153"/>
<dbReference type="AlphaFoldDB" id="A0A979FL17"/>
<sequence>MRTPLSDVYAMVDGNASLYCDFDLEGEELYSLQWFKGSTLLMKYQPSAAALATTAGVLVALVAGVSGLVYACGDSLHMRYQLPLRSDMTLKLDLPLELYSLQWFKGSTLLMKYQPSAAALATTADSTRAPYPSRQNARSSPNSDSLILSSHALNPQALSHPTNFTAIASNGNLSSVPVNQQEIDPDKISKNFSRTETLLHRRSVSSAIKPQGLEMNSIYDDRVEDSTEIRSQYNTVVVRQDSKNINGRAKRNEILQDKTIAGVGGAQAVKFLNQLKLNNMSETEEINVNSIKEGDVIRAAHEERERRPISVEETLHKRHKKKYGELSTTNIESDRRNSADGKIDRSVDLNQRALAKTIDKEKEKGLERKVHFDGEDGGSRKSEQLVSSAMPREEIFYEFDKESEDSKFQMHSPLHAKSLPDYNPEANHMQHERQINSIDEPFHELKKKEKSKRTTRDAVSEDAAAGGGVVRDVVVPPPGSLTRRPDKSIFRSYTNPGSLLSRGGTKDSLRREQARELVLSLVRPEAIGNYSCVVTPDSIIRHSGTASFNLMVVVNEFMTQPTQTRSNNRVLVSRAVSFKAFRQLFTNGHLLLECRVQLLEMEWKTSSELILEDHLLTSHGSATGNATYCRRKRLLIFITASVLGGTKDSLRREQARELVLSLGGTKDSLRREQARELVLSLVRPEAIGNYSCVVTPDSIIRHSGTASFNLMVVGT</sequence>
<accession>A0A979FL17</accession>
<dbReference type="InterPro" id="IPR003599">
    <property type="entry name" value="Ig_sub"/>
</dbReference>
<evidence type="ECO:0000256" key="2">
    <source>
        <dbReference type="SAM" id="Phobius"/>
    </source>
</evidence>